<dbReference type="Gene3D" id="3.40.640.10">
    <property type="entry name" value="Type I PLP-dependent aspartate aminotransferase-like (Major domain)"/>
    <property type="match status" value="1"/>
</dbReference>
<evidence type="ECO:0000256" key="2">
    <source>
        <dbReference type="ARBA" id="ARBA00007441"/>
    </source>
</evidence>
<dbReference type="EMBL" id="CAXAMM010021317">
    <property type="protein sequence ID" value="CAK9049709.1"/>
    <property type="molecule type" value="Genomic_DNA"/>
</dbReference>
<dbReference type="InterPro" id="IPR015424">
    <property type="entry name" value="PyrdxlP-dep_Trfase"/>
</dbReference>
<evidence type="ECO:0000256" key="4">
    <source>
        <dbReference type="ARBA" id="ARBA00022576"/>
    </source>
</evidence>
<dbReference type="PROSITE" id="PS00105">
    <property type="entry name" value="AA_TRANSFER_CLASS_1"/>
    <property type="match status" value="1"/>
</dbReference>
<reference evidence="10 11" key="1">
    <citation type="submission" date="2024-02" db="EMBL/GenBank/DDBJ databases">
        <authorList>
            <person name="Chen Y."/>
            <person name="Shah S."/>
            <person name="Dougan E. K."/>
            <person name="Thang M."/>
            <person name="Chan C."/>
        </authorList>
    </citation>
    <scope>NUCLEOTIDE SEQUENCE [LARGE SCALE GENOMIC DNA]</scope>
</reference>
<dbReference type="PANTHER" id="PTHR11879">
    <property type="entry name" value="ASPARTATE AMINOTRANSFERASE"/>
    <property type="match status" value="1"/>
</dbReference>
<dbReference type="CDD" id="cd00609">
    <property type="entry name" value="AAT_like"/>
    <property type="match status" value="1"/>
</dbReference>
<evidence type="ECO:0000256" key="7">
    <source>
        <dbReference type="ARBA" id="ARBA00049185"/>
    </source>
</evidence>
<evidence type="ECO:0000256" key="8">
    <source>
        <dbReference type="RuleBase" id="RU000480"/>
    </source>
</evidence>
<dbReference type="Gene3D" id="3.90.1150.10">
    <property type="entry name" value="Aspartate Aminotransferase, domain 1"/>
    <property type="match status" value="1"/>
</dbReference>
<dbReference type="Proteomes" id="UP001642464">
    <property type="component" value="Unassembled WGS sequence"/>
</dbReference>
<comment type="catalytic activity">
    <reaction evidence="7 8">
        <text>L-aspartate + 2-oxoglutarate = oxaloacetate + L-glutamate</text>
        <dbReference type="Rhea" id="RHEA:21824"/>
        <dbReference type="ChEBI" id="CHEBI:16452"/>
        <dbReference type="ChEBI" id="CHEBI:16810"/>
        <dbReference type="ChEBI" id="CHEBI:29985"/>
        <dbReference type="ChEBI" id="CHEBI:29991"/>
        <dbReference type="EC" id="2.6.1.1"/>
    </reaction>
</comment>
<comment type="miscellaneous">
    <text evidence="8">In eukaryotes there are cytoplasmic, mitochondrial and chloroplastic isozymes.</text>
</comment>
<dbReference type="SUPFAM" id="SSF53383">
    <property type="entry name" value="PLP-dependent transferases"/>
    <property type="match status" value="1"/>
</dbReference>
<comment type="similarity">
    <text evidence="2">Belongs to the class-I pyridoxal-phosphate-dependent aminotransferase family.</text>
</comment>
<dbReference type="PANTHER" id="PTHR11879:SF22">
    <property type="entry name" value="ASPARTATE AMINOTRANSFERASE, MITOCHONDRIAL"/>
    <property type="match status" value="1"/>
</dbReference>
<keyword evidence="4 8" id="KW-0032">Aminotransferase</keyword>
<evidence type="ECO:0000259" key="9">
    <source>
        <dbReference type="Pfam" id="PF00155"/>
    </source>
</evidence>
<keyword evidence="6" id="KW-0663">Pyridoxal phosphate</keyword>
<evidence type="ECO:0000313" key="11">
    <source>
        <dbReference type="Proteomes" id="UP001642464"/>
    </source>
</evidence>
<protein>
    <recommendedName>
        <fullName evidence="8">Aspartate aminotransferase</fullName>
        <ecNumber evidence="8">2.6.1.1</ecNumber>
    </recommendedName>
</protein>
<gene>
    <name evidence="10" type="ORF">SCF082_LOCUS27524</name>
</gene>
<evidence type="ECO:0000256" key="6">
    <source>
        <dbReference type="ARBA" id="ARBA00022898"/>
    </source>
</evidence>
<proteinExistence type="inferred from homology"/>
<organism evidence="10 11">
    <name type="scientific">Durusdinium trenchii</name>
    <dbReference type="NCBI Taxonomy" id="1381693"/>
    <lineage>
        <taxon>Eukaryota</taxon>
        <taxon>Sar</taxon>
        <taxon>Alveolata</taxon>
        <taxon>Dinophyceae</taxon>
        <taxon>Suessiales</taxon>
        <taxon>Symbiodiniaceae</taxon>
        <taxon>Durusdinium</taxon>
    </lineage>
</organism>
<dbReference type="InterPro" id="IPR000796">
    <property type="entry name" value="Asp_trans"/>
</dbReference>
<feature type="domain" description="Aminotransferase class I/classII large" evidence="9">
    <location>
        <begin position="45"/>
        <end position="397"/>
    </location>
</feature>
<comment type="caution">
    <text evidence="10">The sequence shown here is derived from an EMBL/GenBank/DDBJ whole genome shotgun (WGS) entry which is preliminary data.</text>
</comment>
<comment type="subunit">
    <text evidence="3 8">Homodimer.</text>
</comment>
<sequence length="401" mass="43792">MAGEKGSGFVSFESVVMGPPDAILGVKTRFLKDTSEQRTNVSVGKPVVLEAVKKAERLILENDARIKEYLPIAGDPEFRQATKEFCFGADAKAVKEDRVATVQALSGTGALRVGAEFLNTHFPGTQVYIPDPTWGNHFKIFGNAGLQTHKYRYLDVKTRGLDFEAMLADLRKAAPGSVVVLHVCAHNPTGVDPTTEQWAKIADTVADCKLLPFFDSAYQGFATGDVEKDAFAVRLFEERGLPMLVAQSYSKNMGLYGERIGALNVVCPSKDAMTRVMSQLELVVRAMYSNPPRHGAAIAATILTNPELRAEWLVELKAIVDRILQMRKGLREAIEATGAPGDWSFITNQIGMFTFTGLSAEQVASMEKNYNIYMPSNGRISVAGLTDDKLDHVAAAIRSVL</sequence>
<dbReference type="PRINTS" id="PR00799">
    <property type="entry name" value="TRANSAMINASE"/>
</dbReference>
<dbReference type="InterPro" id="IPR004839">
    <property type="entry name" value="Aminotransferase_I/II_large"/>
</dbReference>
<dbReference type="InterPro" id="IPR004838">
    <property type="entry name" value="NHTrfase_class1_PyrdxlP-BS"/>
</dbReference>
<evidence type="ECO:0000256" key="1">
    <source>
        <dbReference type="ARBA" id="ARBA00001933"/>
    </source>
</evidence>
<dbReference type="Pfam" id="PF00155">
    <property type="entry name" value="Aminotran_1_2"/>
    <property type="match status" value="1"/>
</dbReference>
<dbReference type="InterPro" id="IPR015421">
    <property type="entry name" value="PyrdxlP-dep_Trfase_major"/>
</dbReference>
<evidence type="ECO:0000256" key="3">
    <source>
        <dbReference type="ARBA" id="ARBA00011738"/>
    </source>
</evidence>
<dbReference type="EC" id="2.6.1.1" evidence="8"/>
<name>A0ABP0ME04_9DINO</name>
<comment type="cofactor">
    <cofactor evidence="1">
        <name>pyridoxal 5'-phosphate</name>
        <dbReference type="ChEBI" id="CHEBI:597326"/>
    </cofactor>
</comment>
<dbReference type="NCBIfam" id="NF006719">
    <property type="entry name" value="PRK09257.1"/>
    <property type="match status" value="1"/>
</dbReference>
<keyword evidence="11" id="KW-1185">Reference proteome</keyword>
<evidence type="ECO:0000256" key="5">
    <source>
        <dbReference type="ARBA" id="ARBA00022679"/>
    </source>
</evidence>
<keyword evidence="5 8" id="KW-0808">Transferase</keyword>
<accession>A0ABP0ME04</accession>
<dbReference type="InterPro" id="IPR015422">
    <property type="entry name" value="PyrdxlP-dep_Trfase_small"/>
</dbReference>
<evidence type="ECO:0000313" key="10">
    <source>
        <dbReference type="EMBL" id="CAK9049709.1"/>
    </source>
</evidence>